<keyword evidence="2" id="KW-1185">Reference proteome</keyword>
<reference evidence="1 2" key="1">
    <citation type="journal article" date="2022" name="Hortic Res">
        <title>A haplotype resolved chromosomal level avocado genome allows analysis of novel avocado genes.</title>
        <authorList>
            <person name="Nath O."/>
            <person name="Fletcher S.J."/>
            <person name="Hayward A."/>
            <person name="Shaw L.M."/>
            <person name="Masouleh A.K."/>
            <person name="Furtado A."/>
            <person name="Henry R.J."/>
            <person name="Mitter N."/>
        </authorList>
    </citation>
    <scope>NUCLEOTIDE SEQUENCE [LARGE SCALE GENOMIC DNA]</scope>
    <source>
        <strain evidence="2">cv. Hass</strain>
    </source>
</reference>
<evidence type="ECO:0000313" key="1">
    <source>
        <dbReference type="EMBL" id="KAJ8642588.1"/>
    </source>
</evidence>
<name>A0ACC2MAZ3_PERAE</name>
<accession>A0ACC2MAZ3</accession>
<gene>
    <name evidence="1" type="ORF">MRB53_004336</name>
</gene>
<sequence>MEDALLAVKGGRLPPPGSLPSFVEINETLGFNTYYEEEMRYSTSARQPSYSYQTGYPPTTSTLSNISPATSQDDPRERGEHPWDPVVEVITPHVYENYGADGSRGPFNGIWSRTLRVKLTGRDGLEKLDVRIPCYTGLGGVNLKAMLDDAAQEVDDNLERGKRLIDINDRLGDRIQVFLE</sequence>
<proteinExistence type="predicted"/>
<evidence type="ECO:0000313" key="2">
    <source>
        <dbReference type="Proteomes" id="UP001234297"/>
    </source>
</evidence>
<comment type="caution">
    <text evidence="1">The sequence shown here is derived from an EMBL/GenBank/DDBJ whole genome shotgun (WGS) entry which is preliminary data.</text>
</comment>
<protein>
    <submittedName>
        <fullName evidence="1">Uncharacterized protein</fullName>
    </submittedName>
</protein>
<dbReference type="EMBL" id="CM056810">
    <property type="protein sequence ID" value="KAJ8642588.1"/>
    <property type="molecule type" value="Genomic_DNA"/>
</dbReference>
<organism evidence="1 2">
    <name type="scientific">Persea americana</name>
    <name type="common">Avocado</name>
    <dbReference type="NCBI Taxonomy" id="3435"/>
    <lineage>
        <taxon>Eukaryota</taxon>
        <taxon>Viridiplantae</taxon>
        <taxon>Streptophyta</taxon>
        <taxon>Embryophyta</taxon>
        <taxon>Tracheophyta</taxon>
        <taxon>Spermatophyta</taxon>
        <taxon>Magnoliopsida</taxon>
        <taxon>Magnoliidae</taxon>
        <taxon>Laurales</taxon>
        <taxon>Lauraceae</taxon>
        <taxon>Persea</taxon>
    </lineage>
</organism>
<dbReference type="Proteomes" id="UP001234297">
    <property type="component" value="Chromosome 2"/>
</dbReference>